<keyword evidence="3" id="KW-1185">Reference proteome</keyword>
<dbReference type="STRING" id="1324314.BVG16_06950"/>
<accession>A0A1T2XKR2</accession>
<sequence>MIKIGLQLYTLREETSRDFVGTLRKVAALGYQGVEFAGYGGLTAEEMKSLLDELNLVSIGAHVGIERLRDHLDEEIEYHKVLGTKYIACPWLGDEYRESVVKLMEVTKVLKEASARLAQHGIELGYHNHDFEFTNQFGGKTMFDTIFELTAPAPLFAELDVCWVHFGGYDPSEYMMKYAGRAPLIHLKDVRQNEDGSPQTVILGEGDMDLDEVVKTAKLTGVEWFIVEQDVCQIDPIESITQSMAWVRNNVK</sequence>
<name>A0A1T2XKR2_9BACL</name>
<gene>
    <name evidence="2" type="ORF">BVG16_06950</name>
</gene>
<evidence type="ECO:0000313" key="3">
    <source>
        <dbReference type="Proteomes" id="UP000190188"/>
    </source>
</evidence>
<organism evidence="2 3">
    <name type="scientific">Paenibacillus selenitireducens</name>
    <dbReference type="NCBI Taxonomy" id="1324314"/>
    <lineage>
        <taxon>Bacteria</taxon>
        <taxon>Bacillati</taxon>
        <taxon>Bacillota</taxon>
        <taxon>Bacilli</taxon>
        <taxon>Bacillales</taxon>
        <taxon>Paenibacillaceae</taxon>
        <taxon>Paenibacillus</taxon>
    </lineage>
</organism>
<dbReference type="InterPro" id="IPR050312">
    <property type="entry name" value="IolE/XylAMocC-like"/>
</dbReference>
<dbReference type="OrthoDB" id="9798407at2"/>
<dbReference type="PANTHER" id="PTHR12110:SF41">
    <property type="entry name" value="INOSOSE DEHYDRATASE"/>
    <property type="match status" value="1"/>
</dbReference>
<dbReference type="Pfam" id="PF01261">
    <property type="entry name" value="AP_endonuc_2"/>
    <property type="match status" value="1"/>
</dbReference>
<keyword evidence="2" id="KW-0413">Isomerase</keyword>
<evidence type="ECO:0000259" key="1">
    <source>
        <dbReference type="Pfam" id="PF01261"/>
    </source>
</evidence>
<dbReference type="Gene3D" id="3.20.20.150">
    <property type="entry name" value="Divalent-metal-dependent TIM barrel enzymes"/>
    <property type="match status" value="1"/>
</dbReference>
<dbReference type="Proteomes" id="UP000190188">
    <property type="component" value="Unassembled WGS sequence"/>
</dbReference>
<dbReference type="SUPFAM" id="SSF51658">
    <property type="entry name" value="Xylose isomerase-like"/>
    <property type="match status" value="1"/>
</dbReference>
<protein>
    <submittedName>
        <fullName evidence="2">Sugar phosphate isomerase</fullName>
    </submittedName>
</protein>
<dbReference type="PANTHER" id="PTHR12110">
    <property type="entry name" value="HYDROXYPYRUVATE ISOMERASE"/>
    <property type="match status" value="1"/>
</dbReference>
<evidence type="ECO:0000313" key="2">
    <source>
        <dbReference type="EMBL" id="OPA80461.1"/>
    </source>
</evidence>
<dbReference type="RefSeq" id="WP_078497810.1">
    <property type="nucleotide sequence ID" value="NZ_MSZX01000002.1"/>
</dbReference>
<proteinExistence type="predicted"/>
<dbReference type="InterPro" id="IPR036237">
    <property type="entry name" value="Xyl_isomerase-like_sf"/>
</dbReference>
<dbReference type="GO" id="GO:0016853">
    <property type="term" value="F:isomerase activity"/>
    <property type="evidence" value="ECO:0007669"/>
    <property type="project" value="UniProtKB-KW"/>
</dbReference>
<reference evidence="2 3" key="1">
    <citation type="submission" date="2017-01" db="EMBL/GenBank/DDBJ databases">
        <title>Genome analysis of Paenibacillus selenitrireducens ES3-24.</title>
        <authorList>
            <person name="Xu D."/>
            <person name="Yao R."/>
            <person name="Zheng S."/>
        </authorList>
    </citation>
    <scope>NUCLEOTIDE SEQUENCE [LARGE SCALE GENOMIC DNA]</scope>
    <source>
        <strain evidence="2 3">ES3-24</strain>
    </source>
</reference>
<dbReference type="EMBL" id="MSZX01000002">
    <property type="protein sequence ID" value="OPA80461.1"/>
    <property type="molecule type" value="Genomic_DNA"/>
</dbReference>
<dbReference type="AlphaFoldDB" id="A0A1T2XKR2"/>
<feature type="domain" description="Xylose isomerase-like TIM barrel" evidence="1">
    <location>
        <begin position="23"/>
        <end position="249"/>
    </location>
</feature>
<comment type="caution">
    <text evidence="2">The sequence shown here is derived from an EMBL/GenBank/DDBJ whole genome shotgun (WGS) entry which is preliminary data.</text>
</comment>
<dbReference type="InterPro" id="IPR013022">
    <property type="entry name" value="Xyl_isomerase-like_TIM-brl"/>
</dbReference>